<feature type="compositionally biased region" description="Acidic residues" evidence="6">
    <location>
        <begin position="604"/>
        <end position="625"/>
    </location>
</feature>
<gene>
    <name evidence="7" type="ORF">K432DRAFT_378058</name>
</gene>
<feature type="region of interest" description="Disordered" evidence="6">
    <location>
        <begin position="77"/>
        <end position="120"/>
    </location>
</feature>
<dbReference type="GO" id="GO:0006741">
    <property type="term" value="P:NADP+ biosynthetic process"/>
    <property type="evidence" value="ECO:0007669"/>
    <property type="project" value="InterPro"/>
</dbReference>
<reference evidence="7 8" key="1">
    <citation type="journal article" date="2016" name="Nat. Commun.">
        <title>Ectomycorrhizal ecology is imprinted in the genome of the dominant symbiotic fungus Cenococcum geophilum.</title>
        <authorList>
            <consortium name="DOE Joint Genome Institute"/>
            <person name="Peter M."/>
            <person name="Kohler A."/>
            <person name="Ohm R.A."/>
            <person name="Kuo A."/>
            <person name="Krutzmann J."/>
            <person name="Morin E."/>
            <person name="Arend M."/>
            <person name="Barry K.W."/>
            <person name="Binder M."/>
            <person name="Choi C."/>
            <person name="Clum A."/>
            <person name="Copeland A."/>
            <person name="Grisel N."/>
            <person name="Haridas S."/>
            <person name="Kipfer T."/>
            <person name="LaButti K."/>
            <person name="Lindquist E."/>
            <person name="Lipzen A."/>
            <person name="Maire R."/>
            <person name="Meier B."/>
            <person name="Mihaltcheva S."/>
            <person name="Molinier V."/>
            <person name="Murat C."/>
            <person name="Poggeler S."/>
            <person name="Quandt C.A."/>
            <person name="Sperisen C."/>
            <person name="Tritt A."/>
            <person name="Tisserant E."/>
            <person name="Crous P.W."/>
            <person name="Henrissat B."/>
            <person name="Nehls U."/>
            <person name="Egli S."/>
            <person name="Spatafora J.W."/>
            <person name="Grigoriev I.V."/>
            <person name="Martin F.M."/>
        </authorList>
    </citation>
    <scope>NUCLEOTIDE SEQUENCE [LARGE SCALE GENOMIC DNA]</scope>
    <source>
        <strain evidence="7 8">CBS 459.81</strain>
    </source>
</reference>
<dbReference type="Pfam" id="PF20143">
    <property type="entry name" value="NAD_kinase_C"/>
    <property type="match status" value="1"/>
</dbReference>
<dbReference type="GO" id="GO:0003951">
    <property type="term" value="F:NAD+ kinase activity"/>
    <property type="evidence" value="ECO:0007669"/>
    <property type="project" value="InterPro"/>
</dbReference>
<dbReference type="InterPro" id="IPR017438">
    <property type="entry name" value="ATP-NAD_kinase_N"/>
</dbReference>
<dbReference type="Gene3D" id="2.60.200.30">
    <property type="entry name" value="Probable inorganic polyphosphate/atp-NAD kinase, domain 2"/>
    <property type="match status" value="1"/>
</dbReference>
<evidence type="ECO:0000256" key="6">
    <source>
        <dbReference type="SAM" id="MobiDB-lite"/>
    </source>
</evidence>
<dbReference type="EMBL" id="KV744826">
    <property type="protein sequence ID" value="OCK84998.1"/>
    <property type="molecule type" value="Genomic_DNA"/>
</dbReference>
<feature type="region of interest" description="Disordered" evidence="6">
    <location>
        <begin position="593"/>
        <end position="654"/>
    </location>
</feature>
<dbReference type="FunFam" id="2.60.200.30:FF:000005">
    <property type="entry name" value="NAD+ kinase Utr1"/>
    <property type="match status" value="1"/>
</dbReference>
<feature type="region of interest" description="Disordered" evidence="6">
    <location>
        <begin position="1"/>
        <end position="36"/>
    </location>
</feature>
<evidence type="ECO:0000256" key="1">
    <source>
        <dbReference type="ARBA" id="ARBA00010995"/>
    </source>
</evidence>
<dbReference type="InterPro" id="IPR016064">
    <property type="entry name" value="NAD/diacylglycerol_kinase_sf"/>
</dbReference>
<dbReference type="InterPro" id="IPR002504">
    <property type="entry name" value="NADK"/>
</dbReference>
<keyword evidence="4" id="KW-0521">NADP</keyword>
<dbReference type="Pfam" id="PF01513">
    <property type="entry name" value="NAD_kinase"/>
    <property type="match status" value="1"/>
</dbReference>
<dbReference type="SUPFAM" id="SSF111331">
    <property type="entry name" value="NAD kinase/diacylglycerol kinase-like"/>
    <property type="match status" value="1"/>
</dbReference>
<dbReference type="PANTHER" id="PTHR20275:SF0">
    <property type="entry name" value="NAD KINASE"/>
    <property type="match status" value="1"/>
</dbReference>
<evidence type="ECO:0000256" key="5">
    <source>
        <dbReference type="ARBA" id="ARBA00023027"/>
    </source>
</evidence>
<dbReference type="GO" id="GO:0019674">
    <property type="term" value="P:NAD+ metabolic process"/>
    <property type="evidence" value="ECO:0007669"/>
    <property type="project" value="InterPro"/>
</dbReference>
<keyword evidence="5" id="KW-0520">NAD</keyword>
<organism evidence="7 8">
    <name type="scientific">Lepidopterella palustris CBS 459.81</name>
    <dbReference type="NCBI Taxonomy" id="1314670"/>
    <lineage>
        <taxon>Eukaryota</taxon>
        <taxon>Fungi</taxon>
        <taxon>Dikarya</taxon>
        <taxon>Ascomycota</taxon>
        <taxon>Pezizomycotina</taxon>
        <taxon>Dothideomycetes</taxon>
        <taxon>Pleosporomycetidae</taxon>
        <taxon>Mytilinidiales</taxon>
        <taxon>Argynnaceae</taxon>
        <taxon>Lepidopterella</taxon>
    </lineage>
</organism>
<sequence length="654" mass="72235">MADRENVLNDTTKVDPLPSPHEPRNDFSELKSDTPAAHDTPFLPNCIADSGLSTETSCFVASLAQIDTLIGSLSNNGSTPECAEPGGNSITPSDDHSRTDVTSSTLPAPESLTVRPPKSFRDHRSEIHRKTYSIDSIPRQTILKALQSRPPPTSSMSIATSLNDVLLSGKRELEEMELETFTHKRLSQALSDLNLNKECLSANKVIALASPCFFHKKFDHAVNIDKVLEEIQDDESISHSRLMQTATSVREVSKQLQRRPIKMTVKNVMIVTKARDNHLVHLTRELTEWLLTTPRYGSDVGVNVYVDHKLRKSKRFGMDSLLAKDPRFKDMLRFWTPDLCWISPEKFDLVLTLGGDGTVLYTSWLFQRIVPPILSFSLGSLGFLTNFEFHQYKESLSRIMGDAGMRVNLRMRFTCTVYRAQPTSNDQGPSHIEAEQFEVLNELVIDRGPSPYVSNLELYGDNALLTVVQADGCIFSTPTGSTAYSLSAGGSLVHPDIPAILLTPICPHTLSFRPMLLNDSMLLRVAVPRNSRATAYCAFDGKGRVELRQGDHVSIAASQYPFPTVLSQPTEWFDSISRTLRWNTRGALQKAWDDGQAAGKAGLEEGEEEEDEGKGFDIDIDDDADRDSGYSAEGSSAGGSTSPVRRGTAGTVVL</sequence>
<dbReference type="AlphaFoldDB" id="A0A8E2EJN0"/>
<dbReference type="Proteomes" id="UP000250266">
    <property type="component" value="Unassembled WGS sequence"/>
</dbReference>
<dbReference type="FunFam" id="3.40.50.10330:FF:000025">
    <property type="entry name" value="NAD+ kinase Utr1"/>
    <property type="match status" value="1"/>
</dbReference>
<proteinExistence type="inferred from homology"/>
<dbReference type="HAMAP" id="MF_00361">
    <property type="entry name" value="NAD_kinase"/>
    <property type="match status" value="1"/>
</dbReference>
<name>A0A8E2EJN0_9PEZI</name>
<evidence type="ECO:0000256" key="2">
    <source>
        <dbReference type="ARBA" id="ARBA00022679"/>
    </source>
</evidence>
<evidence type="ECO:0000313" key="7">
    <source>
        <dbReference type="EMBL" id="OCK84998.1"/>
    </source>
</evidence>
<evidence type="ECO:0000256" key="4">
    <source>
        <dbReference type="ARBA" id="ARBA00022857"/>
    </source>
</evidence>
<keyword evidence="3 7" id="KW-0418">Kinase</keyword>
<dbReference type="Gene3D" id="3.40.50.10330">
    <property type="entry name" value="Probable inorganic polyphosphate/atp-NAD kinase, domain 1"/>
    <property type="match status" value="1"/>
</dbReference>
<evidence type="ECO:0000313" key="8">
    <source>
        <dbReference type="Proteomes" id="UP000250266"/>
    </source>
</evidence>
<keyword evidence="2" id="KW-0808">Transferase</keyword>
<protein>
    <submittedName>
        <fullName evidence="7">ATP-NAD kinase</fullName>
    </submittedName>
</protein>
<evidence type="ECO:0000256" key="3">
    <source>
        <dbReference type="ARBA" id="ARBA00022777"/>
    </source>
</evidence>
<feature type="compositionally biased region" description="Basic and acidic residues" evidence="6">
    <location>
        <begin position="21"/>
        <end position="32"/>
    </location>
</feature>
<keyword evidence="8" id="KW-1185">Reference proteome</keyword>
<dbReference type="InterPro" id="IPR017437">
    <property type="entry name" value="ATP-NAD_kinase_PpnK-typ_C"/>
</dbReference>
<comment type="similarity">
    <text evidence="1">Belongs to the NAD kinase family.</text>
</comment>
<accession>A0A8E2EJN0</accession>
<feature type="compositionally biased region" description="Low complexity" evidence="6">
    <location>
        <begin position="629"/>
        <end position="642"/>
    </location>
</feature>
<dbReference type="OrthoDB" id="24581at2759"/>
<dbReference type="PANTHER" id="PTHR20275">
    <property type="entry name" value="NAD KINASE"/>
    <property type="match status" value="1"/>
</dbReference>